<dbReference type="InterPro" id="IPR011767">
    <property type="entry name" value="GLR_AS"/>
</dbReference>
<proteinExistence type="predicted"/>
<dbReference type="Gene3D" id="3.40.30.10">
    <property type="entry name" value="Glutaredoxin"/>
    <property type="match status" value="1"/>
</dbReference>
<evidence type="ECO:0000259" key="5">
    <source>
        <dbReference type="Pfam" id="PF00462"/>
    </source>
</evidence>
<organism evidence="6 7">
    <name type="scientific">Multifurca ochricompacta</name>
    <dbReference type="NCBI Taxonomy" id="376703"/>
    <lineage>
        <taxon>Eukaryota</taxon>
        <taxon>Fungi</taxon>
        <taxon>Dikarya</taxon>
        <taxon>Basidiomycota</taxon>
        <taxon>Agaricomycotina</taxon>
        <taxon>Agaricomycetes</taxon>
        <taxon>Russulales</taxon>
        <taxon>Russulaceae</taxon>
        <taxon>Multifurca</taxon>
    </lineage>
</organism>
<keyword evidence="4" id="KW-0676">Redox-active center</keyword>
<evidence type="ECO:0000256" key="2">
    <source>
        <dbReference type="ARBA" id="ARBA00022982"/>
    </source>
</evidence>
<dbReference type="GO" id="GO:0005737">
    <property type="term" value="C:cytoplasm"/>
    <property type="evidence" value="ECO:0007669"/>
    <property type="project" value="TreeGrafter"/>
</dbReference>
<keyword evidence="1" id="KW-0813">Transport</keyword>
<dbReference type="PANTHER" id="PTHR45694">
    <property type="entry name" value="GLUTAREDOXIN 2"/>
    <property type="match status" value="1"/>
</dbReference>
<dbReference type="GO" id="GO:0015038">
    <property type="term" value="F:glutathione disulfide oxidoreductase activity"/>
    <property type="evidence" value="ECO:0007669"/>
    <property type="project" value="TreeGrafter"/>
</dbReference>
<evidence type="ECO:0000256" key="3">
    <source>
        <dbReference type="ARBA" id="ARBA00023157"/>
    </source>
</evidence>
<keyword evidence="3" id="KW-1015">Disulfide bond</keyword>
<feature type="domain" description="Glutaredoxin" evidence="5">
    <location>
        <begin position="54"/>
        <end position="118"/>
    </location>
</feature>
<sequence>MVPSLSSASRRGAFSLFTALYSTSTASSSNPSPRQLKEMAVKDLVDQTISENRVVIFSKSYCPYCKSAKDLFSTRFPNVDVKIMELDLRHDGSEIQEYLQQLTTQRTVPNIFINQKHIGGNDNLQALHKKDSVKTLL</sequence>
<dbReference type="InterPro" id="IPR036249">
    <property type="entry name" value="Thioredoxin-like_sf"/>
</dbReference>
<dbReference type="PROSITE" id="PS00195">
    <property type="entry name" value="GLUTAREDOXIN_1"/>
    <property type="match status" value="1"/>
</dbReference>
<comment type="caution">
    <text evidence="6">The sequence shown here is derived from an EMBL/GenBank/DDBJ whole genome shotgun (WGS) entry which is preliminary data.</text>
</comment>
<dbReference type="Pfam" id="PF00462">
    <property type="entry name" value="Glutaredoxin"/>
    <property type="match status" value="1"/>
</dbReference>
<reference evidence="6" key="1">
    <citation type="journal article" date="2022" name="New Phytol.">
        <title>Evolutionary transition to the ectomycorrhizal habit in the genomes of a hyperdiverse lineage of mushroom-forming fungi.</title>
        <authorList>
            <person name="Looney B."/>
            <person name="Miyauchi S."/>
            <person name="Morin E."/>
            <person name="Drula E."/>
            <person name="Courty P.E."/>
            <person name="Kohler A."/>
            <person name="Kuo A."/>
            <person name="LaButti K."/>
            <person name="Pangilinan J."/>
            <person name="Lipzen A."/>
            <person name="Riley R."/>
            <person name="Andreopoulos W."/>
            <person name="He G."/>
            <person name="Johnson J."/>
            <person name="Nolan M."/>
            <person name="Tritt A."/>
            <person name="Barry K.W."/>
            <person name="Grigoriev I.V."/>
            <person name="Nagy L.G."/>
            <person name="Hibbett D."/>
            <person name="Henrissat B."/>
            <person name="Matheny P.B."/>
            <person name="Labbe J."/>
            <person name="Martin F.M."/>
        </authorList>
    </citation>
    <scope>NUCLEOTIDE SEQUENCE</scope>
    <source>
        <strain evidence="6">BPL690</strain>
    </source>
</reference>
<dbReference type="SUPFAM" id="SSF52833">
    <property type="entry name" value="Thioredoxin-like"/>
    <property type="match status" value="1"/>
</dbReference>
<keyword evidence="7" id="KW-1185">Reference proteome</keyword>
<name>A0AAD4MF73_9AGAM</name>
<dbReference type="PRINTS" id="PR00160">
    <property type="entry name" value="GLUTAREDOXIN"/>
</dbReference>
<dbReference type="PROSITE" id="PS51354">
    <property type="entry name" value="GLUTAREDOXIN_2"/>
    <property type="match status" value="1"/>
</dbReference>
<evidence type="ECO:0000313" key="6">
    <source>
        <dbReference type="EMBL" id="KAI0307639.1"/>
    </source>
</evidence>
<dbReference type="NCBIfam" id="TIGR02180">
    <property type="entry name" value="GRX_euk"/>
    <property type="match status" value="1"/>
</dbReference>
<dbReference type="InterPro" id="IPR002109">
    <property type="entry name" value="Glutaredoxin"/>
</dbReference>
<evidence type="ECO:0000256" key="1">
    <source>
        <dbReference type="ARBA" id="ARBA00022448"/>
    </source>
</evidence>
<gene>
    <name evidence="6" type="ORF">B0F90DRAFT_39917</name>
</gene>
<keyword evidence="2" id="KW-0249">Electron transport</keyword>
<dbReference type="GO" id="GO:0034599">
    <property type="term" value="P:cellular response to oxidative stress"/>
    <property type="evidence" value="ECO:0007669"/>
    <property type="project" value="TreeGrafter"/>
</dbReference>
<evidence type="ECO:0000256" key="4">
    <source>
        <dbReference type="ARBA" id="ARBA00023284"/>
    </source>
</evidence>
<accession>A0AAD4MF73</accession>
<dbReference type="InterPro" id="IPR014025">
    <property type="entry name" value="Glutaredoxin_subgr"/>
</dbReference>
<dbReference type="AlphaFoldDB" id="A0AAD4MF73"/>
<evidence type="ECO:0000313" key="7">
    <source>
        <dbReference type="Proteomes" id="UP001203297"/>
    </source>
</evidence>
<dbReference type="EMBL" id="WTXG01000001">
    <property type="protein sequence ID" value="KAI0307639.1"/>
    <property type="molecule type" value="Genomic_DNA"/>
</dbReference>
<dbReference type="CDD" id="cd03419">
    <property type="entry name" value="GRX_GRXh_1_2_like"/>
    <property type="match status" value="1"/>
</dbReference>
<dbReference type="PANTHER" id="PTHR45694:SF18">
    <property type="entry name" value="GLUTAREDOXIN-1-RELATED"/>
    <property type="match status" value="1"/>
</dbReference>
<protein>
    <submittedName>
        <fullName evidence="6">Thioredoxin-like protein</fullName>
    </submittedName>
</protein>
<dbReference type="Proteomes" id="UP001203297">
    <property type="component" value="Unassembled WGS sequence"/>
</dbReference>
<dbReference type="FunFam" id="3.40.30.10:FF:000276">
    <property type="entry name" value="Glutaredoxin 3"/>
    <property type="match status" value="1"/>
</dbReference>
<dbReference type="InterPro" id="IPR011899">
    <property type="entry name" value="Glutaredoxin_euk/vir"/>
</dbReference>